<evidence type="ECO:0000313" key="3">
    <source>
        <dbReference type="Proteomes" id="UP001295794"/>
    </source>
</evidence>
<reference evidence="2" key="1">
    <citation type="submission" date="2023-11" db="EMBL/GenBank/DDBJ databases">
        <authorList>
            <person name="De Vega J J."/>
            <person name="De Vega J J."/>
        </authorList>
    </citation>
    <scope>NUCLEOTIDE SEQUENCE</scope>
</reference>
<dbReference type="InterPro" id="IPR000953">
    <property type="entry name" value="Chromo/chromo_shadow_dom"/>
</dbReference>
<dbReference type="Proteomes" id="UP001295794">
    <property type="component" value="Unassembled WGS sequence"/>
</dbReference>
<protein>
    <recommendedName>
        <fullName evidence="1">Chromo domain-containing protein</fullName>
    </recommendedName>
</protein>
<sequence>MRYRSIWYFVRWKGYDSSHDQWVKHSDIFAEDAIAAFYRKHPNKPRIIAAAIFDSLPFQHPSATIRTLRRGAAIQGGGDVRGTPASDRSAFDQACDRARVTCQLSRAAARTATPSASLCWAHGQLSHHSHCLGFLLFSNGHCAYCSHCSLFVAARSIVLVSYK</sequence>
<accession>A0AAD2HQQ5</accession>
<keyword evidence="3" id="KW-1185">Reference proteome</keyword>
<dbReference type="Gene3D" id="2.40.50.40">
    <property type="match status" value="1"/>
</dbReference>
<proteinExistence type="predicted"/>
<organism evidence="2 3">
    <name type="scientific">Mycena citricolor</name>
    <dbReference type="NCBI Taxonomy" id="2018698"/>
    <lineage>
        <taxon>Eukaryota</taxon>
        <taxon>Fungi</taxon>
        <taxon>Dikarya</taxon>
        <taxon>Basidiomycota</taxon>
        <taxon>Agaricomycotina</taxon>
        <taxon>Agaricomycetes</taxon>
        <taxon>Agaricomycetidae</taxon>
        <taxon>Agaricales</taxon>
        <taxon>Marasmiineae</taxon>
        <taxon>Mycenaceae</taxon>
        <taxon>Mycena</taxon>
    </lineage>
</organism>
<dbReference type="SUPFAM" id="SSF54160">
    <property type="entry name" value="Chromo domain-like"/>
    <property type="match status" value="1"/>
</dbReference>
<gene>
    <name evidence="2" type="ORF">MYCIT1_LOCUS28893</name>
</gene>
<evidence type="ECO:0000259" key="1">
    <source>
        <dbReference type="PROSITE" id="PS50013"/>
    </source>
</evidence>
<dbReference type="EMBL" id="CAVNYO010000434">
    <property type="protein sequence ID" value="CAK5279078.1"/>
    <property type="molecule type" value="Genomic_DNA"/>
</dbReference>
<dbReference type="AlphaFoldDB" id="A0AAD2HQQ5"/>
<dbReference type="PROSITE" id="PS50013">
    <property type="entry name" value="CHROMO_2"/>
    <property type="match status" value="1"/>
</dbReference>
<dbReference type="GO" id="GO:0006338">
    <property type="term" value="P:chromatin remodeling"/>
    <property type="evidence" value="ECO:0007669"/>
    <property type="project" value="UniProtKB-ARBA"/>
</dbReference>
<name>A0AAD2HQQ5_9AGAR</name>
<evidence type="ECO:0000313" key="2">
    <source>
        <dbReference type="EMBL" id="CAK5279078.1"/>
    </source>
</evidence>
<comment type="caution">
    <text evidence="2">The sequence shown here is derived from an EMBL/GenBank/DDBJ whole genome shotgun (WGS) entry which is preliminary data.</text>
</comment>
<feature type="domain" description="Chromo" evidence="1">
    <location>
        <begin position="1"/>
        <end position="49"/>
    </location>
</feature>
<dbReference type="CDD" id="cd00024">
    <property type="entry name" value="CD_CSD"/>
    <property type="match status" value="1"/>
</dbReference>
<dbReference type="InterPro" id="IPR016197">
    <property type="entry name" value="Chromo-like_dom_sf"/>
</dbReference>